<name>A0A8S5LNN5_9CAUD</name>
<dbReference type="SUPFAM" id="SSF101386">
    <property type="entry name" value="all-alpha NTP pyrophosphatases"/>
    <property type="match status" value="1"/>
</dbReference>
<sequence>MLGNNIVDYMINSCKGAYNLENAKLIKKNVEDKKVQFVFKRSDLKLNIEFANDKISGIIYNNFLTDSQRENATESEYCTRLNEMLEITDIDDINKLDEISRNIIKKINSEKLFGENPKKLLLNREYREKLVKIKRFFGAEPQLLKLYEEIEELQTAYRNYRKTFYKDEQNLIEEIADCFVVALQINKVKLVKNVIKGLIDNTKIFKTEMLEKIIRMIKFKINRTVERIEKGQYGTYKIEYKVTRATQKVVSEKKEVEVVNSPAKSFSVAESKKHSREEKEKTKKENKVFEFVKKNEPYYYRSKEVQSGTKIHPTECTEIVRELIDSGKITVIKKGRDGIYGATLATVQEAEVTD</sequence>
<protein>
    <submittedName>
        <fullName evidence="1">NTP-PPase-like protein</fullName>
    </submittedName>
</protein>
<accession>A0A8S5LNN5</accession>
<dbReference type="EMBL" id="BK015885">
    <property type="protein sequence ID" value="DAD71620.1"/>
    <property type="molecule type" value="Genomic_DNA"/>
</dbReference>
<reference evidence="1" key="1">
    <citation type="journal article" date="2021" name="Proc. Natl. Acad. Sci. U.S.A.">
        <title>A Catalog of Tens of Thousands of Viruses from Human Metagenomes Reveals Hidden Associations with Chronic Diseases.</title>
        <authorList>
            <person name="Tisza M.J."/>
            <person name="Buck C.B."/>
        </authorList>
    </citation>
    <scope>NUCLEOTIDE SEQUENCE</scope>
    <source>
        <strain evidence="1">Ctl0E3</strain>
    </source>
</reference>
<organism evidence="1">
    <name type="scientific">Siphoviridae sp. ctl0E3</name>
    <dbReference type="NCBI Taxonomy" id="2827586"/>
    <lineage>
        <taxon>Viruses</taxon>
        <taxon>Duplodnaviria</taxon>
        <taxon>Heunggongvirae</taxon>
        <taxon>Uroviricota</taxon>
        <taxon>Caudoviricetes</taxon>
    </lineage>
</organism>
<dbReference type="Gene3D" id="2.170.16.10">
    <property type="entry name" value="Hedgehog/Intein (Hint) domain"/>
    <property type="match status" value="1"/>
</dbReference>
<evidence type="ECO:0000313" key="1">
    <source>
        <dbReference type="EMBL" id="DAD71620.1"/>
    </source>
</evidence>
<dbReference type="Gene3D" id="1.10.287.1080">
    <property type="entry name" value="MazG-like"/>
    <property type="match status" value="1"/>
</dbReference>
<proteinExistence type="predicted"/>